<keyword evidence="7" id="KW-1185">Reference proteome</keyword>
<sequence>MARHKTTAEGGYQRGEETRARIIESALRLFGERGFEGASTRDIATDAGVNAPALQYYFDNKEGVYKACVEYIIDRVWEQLAVPIEQAEQVLNEPECADQHLIDTYLTLLGGFITFIHDSPRGRDWRLFMAREQAGFGPPGTQELMDERLHRRIGGVTTGLIGRITGLPAGDERTVIRTISINSQALVFRVLRRQVLAGLGWQSIDRERMEKVREVLLGQTRLTLQALLQERGTGRL</sequence>
<evidence type="ECO:0000313" key="7">
    <source>
        <dbReference type="Proteomes" id="UP000634530"/>
    </source>
</evidence>
<dbReference type="EMBL" id="CP077093">
    <property type="protein sequence ID" value="QXI31069.1"/>
    <property type="molecule type" value="Genomic_DNA"/>
</dbReference>
<dbReference type="SUPFAM" id="SSF48498">
    <property type="entry name" value="Tetracyclin repressor-like, C-terminal domain"/>
    <property type="match status" value="1"/>
</dbReference>
<dbReference type="InterPro" id="IPR036271">
    <property type="entry name" value="Tet_transcr_reg_TetR-rel_C_sf"/>
</dbReference>
<evidence type="ECO:0000259" key="5">
    <source>
        <dbReference type="PROSITE" id="PS50977"/>
    </source>
</evidence>
<dbReference type="RefSeq" id="WP_186688556.1">
    <property type="nucleotide sequence ID" value="NZ_CP077093.1"/>
</dbReference>
<dbReference type="Pfam" id="PF09209">
    <property type="entry name" value="CecR_C"/>
    <property type="match status" value="1"/>
</dbReference>
<dbReference type="InterPro" id="IPR050109">
    <property type="entry name" value="HTH-type_TetR-like_transc_reg"/>
</dbReference>
<dbReference type="AlphaFoldDB" id="A0A9E6PQZ5"/>
<dbReference type="PANTHER" id="PTHR30055">
    <property type="entry name" value="HTH-TYPE TRANSCRIPTIONAL REGULATOR RUTR"/>
    <property type="match status" value="1"/>
</dbReference>
<evidence type="ECO:0000313" key="6">
    <source>
        <dbReference type="EMBL" id="QXI31069.1"/>
    </source>
</evidence>
<evidence type="ECO:0000256" key="3">
    <source>
        <dbReference type="ARBA" id="ARBA00023163"/>
    </source>
</evidence>
<evidence type="ECO:0000256" key="2">
    <source>
        <dbReference type="ARBA" id="ARBA00023125"/>
    </source>
</evidence>
<dbReference type="GO" id="GO:0003700">
    <property type="term" value="F:DNA-binding transcription factor activity"/>
    <property type="evidence" value="ECO:0007669"/>
    <property type="project" value="TreeGrafter"/>
</dbReference>
<protein>
    <submittedName>
        <fullName evidence="6">CerR family C-terminal domain-containing protein</fullName>
    </submittedName>
</protein>
<feature type="domain" description="HTH tetR-type" evidence="5">
    <location>
        <begin position="16"/>
        <end position="76"/>
    </location>
</feature>
<dbReference type="Pfam" id="PF00440">
    <property type="entry name" value="TetR_N"/>
    <property type="match status" value="1"/>
</dbReference>
<accession>A0A9E6PQZ5</accession>
<keyword evidence="3" id="KW-0804">Transcription</keyword>
<dbReference type="Gene3D" id="1.10.10.60">
    <property type="entry name" value="Homeodomain-like"/>
    <property type="match status" value="1"/>
</dbReference>
<reference evidence="6 7" key="1">
    <citation type="journal article" date="2020" name="Microorganisms">
        <title>Reliable Identification of Environmental Pseudomonas Isolates Using the rpoD Gene.</title>
        <authorList>
            <consortium name="The Broad Institute Genome Sequencing Platform"/>
            <person name="Girard L."/>
            <person name="Lood C."/>
            <person name="Rokni-Zadeh H."/>
            <person name="van Noort V."/>
            <person name="Lavigne R."/>
            <person name="De Mot R."/>
        </authorList>
    </citation>
    <scope>NUCLEOTIDE SEQUENCE [LARGE SCALE GENOMIC DNA]</scope>
    <source>
        <strain evidence="6 7">RW8P3</strain>
    </source>
</reference>
<evidence type="ECO:0000256" key="4">
    <source>
        <dbReference type="PROSITE-ProRule" id="PRU00335"/>
    </source>
</evidence>
<dbReference type="PRINTS" id="PR00455">
    <property type="entry name" value="HTHTETR"/>
</dbReference>
<keyword evidence="2 4" id="KW-0238">DNA-binding</keyword>
<dbReference type="PROSITE" id="PS50977">
    <property type="entry name" value="HTH_TETR_2"/>
    <property type="match status" value="1"/>
</dbReference>
<dbReference type="Gene3D" id="1.10.357.10">
    <property type="entry name" value="Tetracycline Repressor, domain 2"/>
    <property type="match status" value="1"/>
</dbReference>
<evidence type="ECO:0000256" key="1">
    <source>
        <dbReference type="ARBA" id="ARBA00023015"/>
    </source>
</evidence>
<keyword evidence="1" id="KW-0805">Transcription regulation</keyword>
<proteinExistence type="predicted"/>
<dbReference type="GO" id="GO:0000976">
    <property type="term" value="F:transcription cis-regulatory region binding"/>
    <property type="evidence" value="ECO:0007669"/>
    <property type="project" value="TreeGrafter"/>
</dbReference>
<dbReference type="InterPro" id="IPR009057">
    <property type="entry name" value="Homeodomain-like_sf"/>
</dbReference>
<feature type="DNA-binding region" description="H-T-H motif" evidence="4">
    <location>
        <begin position="39"/>
        <end position="58"/>
    </location>
</feature>
<dbReference type="Proteomes" id="UP000634530">
    <property type="component" value="Chromosome"/>
</dbReference>
<dbReference type="PANTHER" id="PTHR30055:SF234">
    <property type="entry name" value="HTH-TYPE TRANSCRIPTIONAL REGULATOR BETI"/>
    <property type="match status" value="1"/>
</dbReference>
<dbReference type="KEGG" id="pvw:HU752_014480"/>
<dbReference type="InterPro" id="IPR001647">
    <property type="entry name" value="HTH_TetR"/>
</dbReference>
<dbReference type="InterPro" id="IPR015292">
    <property type="entry name" value="Tscrpt_reg_YbiH_C"/>
</dbReference>
<gene>
    <name evidence="6" type="ORF">HU752_014480</name>
</gene>
<dbReference type="SUPFAM" id="SSF46689">
    <property type="entry name" value="Homeodomain-like"/>
    <property type="match status" value="1"/>
</dbReference>
<organism evidence="6 7">
    <name type="scientific">Pseudomonas vanderleydeniana</name>
    <dbReference type="NCBI Taxonomy" id="2745495"/>
    <lineage>
        <taxon>Bacteria</taxon>
        <taxon>Pseudomonadati</taxon>
        <taxon>Pseudomonadota</taxon>
        <taxon>Gammaproteobacteria</taxon>
        <taxon>Pseudomonadales</taxon>
        <taxon>Pseudomonadaceae</taxon>
        <taxon>Pseudomonas</taxon>
    </lineage>
</organism>
<name>A0A9E6PQZ5_9PSED</name>
<reference evidence="6 7" key="2">
    <citation type="journal article" date="2021" name="Microorganisms">
        <title>The Ever-Expanding Pseudomonas Genus: Description of 43 New Species and Partition of the Pseudomonas putida Group.</title>
        <authorList>
            <person name="Girard L."/>
            <person name="Lood C."/>
            <person name="Hofte M."/>
            <person name="Vandamme P."/>
            <person name="Rokni-Zadeh H."/>
            <person name="van Noort V."/>
            <person name="Lavigne R."/>
            <person name="De Mot R."/>
        </authorList>
    </citation>
    <scope>NUCLEOTIDE SEQUENCE [LARGE SCALE GENOMIC DNA]</scope>
    <source>
        <strain evidence="6 7">RW8P3</strain>
    </source>
</reference>